<feature type="transmembrane region" description="Helical" evidence="1">
    <location>
        <begin position="104"/>
        <end position="128"/>
    </location>
</feature>
<gene>
    <name evidence="2" type="ORF">H310_03402</name>
</gene>
<sequence>MAGSGDRGWWELLLSLWIMSVSVGLMNRRHVRGWLDEVMWLRGVADPTATVASWRRHHCARLLVDGVVLRAKLVVVVHGLLLGVTLQGSRGQVRSGVDSPPLLMWRWLLLLLLWRDLVHVLVWVLAAVRNLLRVHCVRHVHPTGRVLMNRRGRDHHLISLRLLMGRRGSVCARMNGLKAAMRNVRRVCRRLLNLSLRQLWLMLVLVQSAVLRLALSCRSLMMIQ</sequence>
<name>A0A024UJ76_9STRA</name>
<keyword evidence="1" id="KW-0812">Transmembrane</keyword>
<protein>
    <submittedName>
        <fullName evidence="2">Uncharacterized protein</fullName>
    </submittedName>
</protein>
<feature type="transmembrane region" description="Helical" evidence="1">
    <location>
        <begin position="62"/>
        <end position="84"/>
    </location>
</feature>
<keyword evidence="1" id="KW-1133">Transmembrane helix</keyword>
<keyword evidence="1" id="KW-0472">Membrane</keyword>
<dbReference type="GeneID" id="20080452"/>
<feature type="transmembrane region" description="Helical" evidence="1">
    <location>
        <begin position="12"/>
        <end position="27"/>
    </location>
</feature>
<proteinExistence type="predicted"/>
<dbReference type="RefSeq" id="XP_008865460.1">
    <property type="nucleotide sequence ID" value="XM_008867238.1"/>
</dbReference>
<organism evidence="2">
    <name type="scientific">Aphanomyces invadans</name>
    <dbReference type="NCBI Taxonomy" id="157072"/>
    <lineage>
        <taxon>Eukaryota</taxon>
        <taxon>Sar</taxon>
        <taxon>Stramenopiles</taxon>
        <taxon>Oomycota</taxon>
        <taxon>Saprolegniomycetes</taxon>
        <taxon>Saprolegniales</taxon>
        <taxon>Verrucalvaceae</taxon>
        <taxon>Aphanomyces</taxon>
    </lineage>
</organism>
<accession>A0A024UJ76</accession>
<reference evidence="2" key="1">
    <citation type="submission" date="2013-12" db="EMBL/GenBank/DDBJ databases">
        <title>The Genome Sequence of Aphanomyces invadans NJM9701.</title>
        <authorList>
            <consortium name="The Broad Institute Genomics Platform"/>
            <person name="Russ C."/>
            <person name="Tyler B."/>
            <person name="van West P."/>
            <person name="Dieguez-Uribeondo J."/>
            <person name="Young S.K."/>
            <person name="Zeng Q."/>
            <person name="Gargeya S."/>
            <person name="Fitzgerald M."/>
            <person name="Abouelleil A."/>
            <person name="Alvarado L."/>
            <person name="Chapman S.B."/>
            <person name="Gainer-Dewar J."/>
            <person name="Goldberg J."/>
            <person name="Griggs A."/>
            <person name="Gujja S."/>
            <person name="Hansen M."/>
            <person name="Howarth C."/>
            <person name="Imamovic A."/>
            <person name="Ireland A."/>
            <person name="Larimer J."/>
            <person name="McCowan C."/>
            <person name="Murphy C."/>
            <person name="Pearson M."/>
            <person name="Poon T.W."/>
            <person name="Priest M."/>
            <person name="Roberts A."/>
            <person name="Saif S."/>
            <person name="Shea T."/>
            <person name="Sykes S."/>
            <person name="Wortman J."/>
            <person name="Nusbaum C."/>
            <person name="Birren B."/>
        </authorList>
    </citation>
    <scope>NUCLEOTIDE SEQUENCE [LARGE SCALE GENOMIC DNA]</scope>
    <source>
        <strain evidence="2">NJM9701</strain>
    </source>
</reference>
<feature type="transmembrane region" description="Helical" evidence="1">
    <location>
        <begin position="199"/>
        <end position="221"/>
    </location>
</feature>
<evidence type="ECO:0000256" key="1">
    <source>
        <dbReference type="SAM" id="Phobius"/>
    </source>
</evidence>
<dbReference type="AlphaFoldDB" id="A0A024UJ76"/>
<evidence type="ECO:0000313" key="2">
    <source>
        <dbReference type="EMBL" id="ETW05683.1"/>
    </source>
</evidence>
<dbReference type="VEuPathDB" id="FungiDB:H310_03402"/>
<dbReference type="EMBL" id="KI913956">
    <property type="protein sequence ID" value="ETW05683.1"/>
    <property type="molecule type" value="Genomic_DNA"/>
</dbReference>